<dbReference type="RefSeq" id="WP_125322323.1">
    <property type="nucleotide sequence ID" value="NZ_AP024891.1"/>
</dbReference>
<evidence type="ECO:0000256" key="1">
    <source>
        <dbReference type="SAM" id="Phobius"/>
    </source>
</evidence>
<keyword evidence="4" id="KW-1185">Reference proteome</keyword>
<gene>
    <name evidence="3" type="ORF">EJA03_13800</name>
</gene>
<feature type="domain" description="Thoeris protein ThsA Macro" evidence="2">
    <location>
        <begin position="74"/>
        <end position="236"/>
    </location>
</feature>
<keyword evidence="1" id="KW-1133">Transmembrane helix</keyword>
<reference evidence="3 4" key="1">
    <citation type="submission" date="2018-12" db="EMBL/GenBank/DDBJ databases">
        <title>Genomic taxonomy of the Vibrionaceae family.</title>
        <authorList>
            <person name="Gomez-Gil B."/>
            <person name="Enciso-Ibarra K."/>
        </authorList>
    </citation>
    <scope>NUCLEOTIDE SEQUENCE [LARGE SCALE GENOMIC DNA]</scope>
    <source>
        <strain evidence="3 4">CAIM 594</strain>
    </source>
</reference>
<evidence type="ECO:0000259" key="2">
    <source>
        <dbReference type="Pfam" id="PF20016"/>
    </source>
</evidence>
<proteinExistence type="predicted"/>
<dbReference type="Proteomes" id="UP000269041">
    <property type="component" value="Unassembled WGS sequence"/>
</dbReference>
<evidence type="ECO:0000313" key="4">
    <source>
        <dbReference type="Proteomes" id="UP000269041"/>
    </source>
</evidence>
<protein>
    <recommendedName>
        <fullName evidence="2">Thoeris protein ThsA Macro domain-containing protein</fullName>
    </recommendedName>
</protein>
<dbReference type="AlphaFoldDB" id="A0A3R9F739"/>
<comment type="caution">
    <text evidence="3">The sequence shown here is derived from an EMBL/GenBank/DDBJ whole genome shotgun (WGS) entry which is preliminary data.</text>
</comment>
<keyword evidence="1" id="KW-0812">Transmembrane</keyword>
<feature type="transmembrane region" description="Helical" evidence="1">
    <location>
        <begin position="39"/>
        <end position="57"/>
    </location>
</feature>
<organism evidence="3 4">
    <name type="scientific">Vibrio pectenicida</name>
    <dbReference type="NCBI Taxonomy" id="62763"/>
    <lineage>
        <taxon>Bacteria</taxon>
        <taxon>Pseudomonadati</taxon>
        <taxon>Pseudomonadota</taxon>
        <taxon>Gammaproteobacteria</taxon>
        <taxon>Vibrionales</taxon>
        <taxon>Vibrionaceae</taxon>
        <taxon>Vibrio</taxon>
    </lineage>
</organism>
<dbReference type="Pfam" id="PF20016">
    <property type="entry name" value="ThsA_Macro"/>
    <property type="match status" value="1"/>
</dbReference>
<dbReference type="EMBL" id="RSFA01000066">
    <property type="protein sequence ID" value="RSD30464.1"/>
    <property type="molecule type" value="Genomic_DNA"/>
</dbReference>
<keyword evidence="1" id="KW-0472">Membrane</keyword>
<dbReference type="InterPro" id="IPR045535">
    <property type="entry name" value="ThsA_Macro"/>
</dbReference>
<sequence>MKFLKITISELLHVFGMLWLIVEATSFFATDEAADSVKGYWWLFLLVGVVIVIFRLIPKKGFSFKLDGKDITMELVSGDIFKQKGPIVVGSNTTFVTSPDVISERSIQGIFTKKYYTNHQALNDVIQGQTSGDRQEFGTTVTVRANKRTGYFCALADVNENGVAQSNIENIRVSLAELWNYLGSNGEKDVLNVPILGSGFSRVSATREELFQEIVKSFIASTSEHTFCDGLRIVIHPNDIKKNNIDLLELASFLEYSCKYSIVESTSMGQGTAEG</sequence>
<name>A0A3R9F739_9VIBR</name>
<accession>A0A3R9F739</accession>
<evidence type="ECO:0000313" key="3">
    <source>
        <dbReference type="EMBL" id="RSD30464.1"/>
    </source>
</evidence>
<dbReference type="OrthoDB" id="2606558at2"/>